<gene>
    <name evidence="1" type="ORF">CLIB1444_01S20362</name>
</gene>
<evidence type="ECO:0000313" key="2">
    <source>
        <dbReference type="Proteomes" id="UP001152531"/>
    </source>
</evidence>
<name>A0ACA9Y351_9ASCO</name>
<evidence type="ECO:0000313" key="1">
    <source>
        <dbReference type="EMBL" id="CAH6719052.1"/>
    </source>
</evidence>
<organism evidence="1 2">
    <name type="scientific">[Candida] jaroonii</name>
    <dbReference type="NCBI Taxonomy" id="467808"/>
    <lineage>
        <taxon>Eukaryota</taxon>
        <taxon>Fungi</taxon>
        <taxon>Dikarya</taxon>
        <taxon>Ascomycota</taxon>
        <taxon>Saccharomycotina</taxon>
        <taxon>Pichiomycetes</taxon>
        <taxon>Debaryomycetaceae</taxon>
        <taxon>Yamadazyma</taxon>
    </lineage>
</organism>
<proteinExistence type="predicted"/>
<sequence length="360" mass="40274">MAKHPLNVVVVGGGSIGGLIAHEITLAHGRTLDLKLMFKNNESANVYKRRGSQLVLDRIDNYGNKKRTTSAIQGLTAEQWSKGPIKKIDNLILATKCHKSFSALSPFANLLHKDSNVLFIQNGMGLMDSIEEQFWPSSINPRPNFYKAIITHGAYKASPSIINHVGLGDMTISCYPRNPLDPHSPDTPHMIDMILKTPNLNAKYIENYNEFKLRELEKLAVNCCINPLTAIFDCLNGDLLEGSRVLNIMKSILREFVMVIKKDNPELFETLPEASSYLNIDRLLGIVTEVATTTSKNSSSMREDMKSFGGTEIDFINGYICRLGRKHKIGTHTNNMLVWMVKSKSSIESAIDDKYTKLML</sequence>
<dbReference type="EMBL" id="CALSDN010000001">
    <property type="protein sequence ID" value="CAH6719052.1"/>
    <property type="molecule type" value="Genomic_DNA"/>
</dbReference>
<comment type="caution">
    <text evidence="1">The sequence shown here is derived from an EMBL/GenBank/DDBJ whole genome shotgun (WGS) entry which is preliminary data.</text>
</comment>
<accession>A0ACA9Y351</accession>
<reference evidence="1" key="1">
    <citation type="submission" date="2022-06" db="EMBL/GenBank/DDBJ databases">
        <authorList>
            <person name="Legras J.-L."/>
            <person name="Devillers H."/>
            <person name="Grondin C."/>
        </authorList>
    </citation>
    <scope>NUCLEOTIDE SEQUENCE</scope>
    <source>
        <strain evidence="1">CLIB 1444</strain>
    </source>
</reference>
<keyword evidence="2" id="KW-1185">Reference proteome</keyword>
<dbReference type="Proteomes" id="UP001152531">
    <property type="component" value="Unassembled WGS sequence"/>
</dbReference>
<protein>
    <submittedName>
        <fullName evidence="1">2-dehydropantoate 2-reductase</fullName>
    </submittedName>
</protein>